<reference evidence="1 4" key="1">
    <citation type="submission" date="2016-10" db="EMBL/GenBank/DDBJ databases">
        <title>Methanohalophilus halophilus.</title>
        <authorList>
            <person name="L'haridon S."/>
        </authorList>
    </citation>
    <scope>NUCLEOTIDE SEQUENCE [LARGE SCALE GENOMIC DNA]</scope>
    <source>
        <strain evidence="1 4">Z-7982</strain>
    </source>
</reference>
<reference evidence="3 5" key="2">
    <citation type="submission" date="2016-10" db="EMBL/GenBank/DDBJ databases">
        <authorList>
            <person name="de Groot N.N."/>
        </authorList>
    </citation>
    <scope>NUCLEOTIDE SEQUENCE [LARGE SCALE GENOMIC DNA]</scope>
    <source>
        <strain evidence="3 5">Z-7982</strain>
    </source>
</reference>
<dbReference type="AlphaFoldDB" id="A0A1L3Q376"/>
<dbReference type="EMBL" id="RJJG01000003">
    <property type="protein sequence ID" value="RNI09615.1"/>
    <property type="molecule type" value="Genomic_DNA"/>
</dbReference>
<dbReference type="GeneID" id="30583577"/>
<evidence type="ECO:0000313" key="1">
    <source>
        <dbReference type="EMBL" id="APH39318.1"/>
    </source>
</evidence>
<accession>A0A1L3Q376</accession>
<evidence type="ECO:0000313" key="4">
    <source>
        <dbReference type="Proteomes" id="UP000186879"/>
    </source>
</evidence>
<dbReference type="STRING" id="2177.BHR79_07380"/>
<gene>
    <name evidence="1" type="ORF">BHR79_07380</name>
    <name evidence="2" type="ORF">EFE40_02850</name>
    <name evidence="3" type="ORF">SAMN04515625_1034</name>
</gene>
<dbReference type="InterPro" id="IPR012546">
    <property type="entry name" value="DUF1699"/>
</dbReference>
<proteinExistence type="predicted"/>
<dbReference type="KEGG" id="mhaz:BHR79_07380"/>
<dbReference type="Proteomes" id="UP000198669">
    <property type="component" value="Unassembled WGS sequence"/>
</dbReference>
<dbReference type="EMBL" id="FNMU01000003">
    <property type="protein sequence ID" value="SDW49605.1"/>
    <property type="molecule type" value="Genomic_DNA"/>
</dbReference>
<sequence>MRIRMLNSKYEIETLKEDEEVVHLSFRPSNTDIMQIITRCKGLKALQLPSSYRKTLSDVAIKFLEMEDVELLEGDLKSTGISMYKEIDSEE</sequence>
<name>A0A1L3Q376_9EURY</name>
<dbReference type="RefSeq" id="WP_072359837.1">
    <property type="nucleotide sequence ID" value="NZ_CP017921.1"/>
</dbReference>
<evidence type="ECO:0000313" key="3">
    <source>
        <dbReference type="EMBL" id="SDW49605.1"/>
    </source>
</evidence>
<evidence type="ECO:0000313" key="2">
    <source>
        <dbReference type="EMBL" id="RNI09615.1"/>
    </source>
</evidence>
<organism evidence="1 4">
    <name type="scientific">Methanohalophilus halophilus</name>
    <dbReference type="NCBI Taxonomy" id="2177"/>
    <lineage>
        <taxon>Archaea</taxon>
        <taxon>Methanobacteriati</taxon>
        <taxon>Methanobacteriota</taxon>
        <taxon>Stenosarchaea group</taxon>
        <taxon>Methanomicrobia</taxon>
        <taxon>Methanosarcinales</taxon>
        <taxon>Methanosarcinaceae</taxon>
        <taxon>Methanohalophilus</taxon>
    </lineage>
</organism>
<protein>
    <submittedName>
        <fullName evidence="2">DUF1699 family protein</fullName>
    </submittedName>
</protein>
<dbReference type="EMBL" id="CP017921">
    <property type="protein sequence ID" value="APH39318.1"/>
    <property type="molecule type" value="Genomic_DNA"/>
</dbReference>
<evidence type="ECO:0000313" key="6">
    <source>
        <dbReference type="Proteomes" id="UP000267921"/>
    </source>
</evidence>
<dbReference type="Pfam" id="PF08004">
    <property type="entry name" value="DUF1699"/>
    <property type="match status" value="1"/>
</dbReference>
<reference evidence="2 6" key="3">
    <citation type="submission" date="2018-10" db="EMBL/GenBank/DDBJ databases">
        <title>Cultivation of a novel Methanohalophilus strain from Kebrit Deep of the Red Sea and a genomic comparison of members of the genus Methanohalophilus.</title>
        <authorList>
            <person name="Guan Y."/>
            <person name="Ngugi D.K."/>
            <person name="Stingl U."/>
        </authorList>
    </citation>
    <scope>NUCLEOTIDE SEQUENCE [LARGE SCALE GENOMIC DNA]</scope>
    <source>
        <strain evidence="2 6">DSM 3094</strain>
    </source>
</reference>
<dbReference type="Proteomes" id="UP000186879">
    <property type="component" value="Chromosome"/>
</dbReference>
<dbReference type="Proteomes" id="UP000267921">
    <property type="component" value="Unassembled WGS sequence"/>
</dbReference>
<evidence type="ECO:0000313" key="5">
    <source>
        <dbReference type="Proteomes" id="UP000198669"/>
    </source>
</evidence>
<dbReference type="OrthoDB" id="120853at2157"/>
<keyword evidence="4" id="KW-1185">Reference proteome</keyword>